<feature type="compositionally biased region" description="Polar residues" evidence="5">
    <location>
        <begin position="1"/>
        <end position="11"/>
    </location>
</feature>
<dbReference type="Pfam" id="PF00743">
    <property type="entry name" value="FMO-like"/>
    <property type="match status" value="1"/>
</dbReference>
<organism evidence="6 7">
    <name type="scientific">Fusarium beomiforme</name>
    <dbReference type="NCBI Taxonomy" id="44412"/>
    <lineage>
        <taxon>Eukaryota</taxon>
        <taxon>Fungi</taxon>
        <taxon>Dikarya</taxon>
        <taxon>Ascomycota</taxon>
        <taxon>Pezizomycotina</taxon>
        <taxon>Sordariomycetes</taxon>
        <taxon>Hypocreomycetidae</taxon>
        <taxon>Hypocreales</taxon>
        <taxon>Nectriaceae</taxon>
        <taxon>Fusarium</taxon>
        <taxon>Fusarium burgessii species complex</taxon>
    </lineage>
</organism>
<name>A0A9P5DSR4_9HYPO</name>
<protein>
    <recommendedName>
        <fullName evidence="8">Sterigmatocystin biosynthesis monooxygenase stcW</fullName>
    </recommendedName>
</protein>
<feature type="region of interest" description="Disordered" evidence="5">
    <location>
        <begin position="599"/>
        <end position="618"/>
    </location>
</feature>
<dbReference type="SUPFAM" id="SSF51905">
    <property type="entry name" value="FAD/NAD(P)-binding domain"/>
    <property type="match status" value="3"/>
</dbReference>
<feature type="region of interest" description="Disordered" evidence="5">
    <location>
        <begin position="1"/>
        <end position="29"/>
    </location>
</feature>
<evidence type="ECO:0008006" key="8">
    <source>
        <dbReference type="Google" id="ProtNLM"/>
    </source>
</evidence>
<comment type="similarity">
    <text evidence="1">Belongs to the FAD-binding monooxygenase family.</text>
</comment>
<dbReference type="InterPro" id="IPR051209">
    <property type="entry name" value="FAD-bind_Monooxygenase_sf"/>
</dbReference>
<evidence type="ECO:0000256" key="3">
    <source>
        <dbReference type="ARBA" id="ARBA00022827"/>
    </source>
</evidence>
<dbReference type="OrthoDB" id="74360at2759"/>
<dbReference type="Gene3D" id="3.50.50.60">
    <property type="entry name" value="FAD/NAD(P)-binding domain"/>
    <property type="match status" value="2"/>
</dbReference>
<dbReference type="EMBL" id="PVQB02000840">
    <property type="protein sequence ID" value="KAF4333434.1"/>
    <property type="molecule type" value="Genomic_DNA"/>
</dbReference>
<evidence type="ECO:0000256" key="2">
    <source>
        <dbReference type="ARBA" id="ARBA00022630"/>
    </source>
</evidence>
<evidence type="ECO:0000256" key="5">
    <source>
        <dbReference type="SAM" id="MobiDB-lite"/>
    </source>
</evidence>
<dbReference type="InterPro" id="IPR020946">
    <property type="entry name" value="Flavin_mOase-like"/>
</dbReference>
<proteinExistence type="inferred from homology"/>
<sequence>MGINSTSTSRQPAADMAPPTNANSFVKPHLGSETTNAKVQSHETFTCKDAPIENQRPLKVRVIGAGYSGVYLGIRIPQRLRNVELKIYEKNDGIGGTWWENRYPGCACDIPSHSYQYTFAPNKAWSGFYAPSREICEYINNVAETYGAKRFIYLQHKVTSATWDDSAKKWIVSVQTITGDSFTEEVDIVIAARGSLNNIAWPDIPGLDTFKGKTMHSAAWDQEYDFKNKKIGIIGGGSSSIQIVPELQKVDGAQLSCFVRSKVWISNRFGDSTMKQLGWNPSDIGFSSERLEEFVKNKDAYLRFRKRIEDDGNLVHMSTVKDSEMQKQFVSMFSKITNERLSSRPDLLESFSPTFGVGCRRLTPGPGYLEALVQPNVDFITQGIESINEKGLKLSGPKGRQIDVDVLVCATGFHTNSIPPFPVTGKQGVTLEEKFTPFPATYLTMTVDGFPNYFMMLGPNSALGAGSLTCLLEAEGDYIVKCIRKLQKEDYVTMMPKQARVNDFSEYIGEYFKKTVYMDDCKSWYKNGGGHGDKISALWPGSVLHALETLRAPRWEDFEFEEMHENRLRWLGNGWSVCVMEEEEQGDPSWYINPDILDVPPEGEPEKDPKLLARPFSY</sequence>
<comment type="caution">
    <text evidence="6">The sequence shown here is derived from an EMBL/GenBank/DDBJ whole genome shotgun (WGS) entry which is preliminary data.</text>
</comment>
<keyword evidence="3" id="KW-0274">FAD</keyword>
<accession>A0A9P5DSR4</accession>
<dbReference type="PANTHER" id="PTHR42877">
    <property type="entry name" value="L-ORNITHINE N(5)-MONOOXYGENASE-RELATED"/>
    <property type="match status" value="1"/>
</dbReference>
<reference evidence="6" key="2">
    <citation type="submission" date="2020-02" db="EMBL/GenBank/DDBJ databases">
        <title>Identification and distribution of gene clusters putatively required for synthesis of sphingolipid metabolism inhibitors in phylogenetically diverse species of the filamentous fungus Fusarium.</title>
        <authorList>
            <person name="Kim H.-S."/>
            <person name="Busman M."/>
            <person name="Brown D.W."/>
            <person name="Divon H."/>
            <person name="Uhlig S."/>
            <person name="Proctor R.H."/>
        </authorList>
    </citation>
    <scope>NUCLEOTIDE SEQUENCE</scope>
    <source>
        <strain evidence="6">NRRL 25174</strain>
    </source>
</reference>
<dbReference type="Proteomes" id="UP000730481">
    <property type="component" value="Unassembled WGS sequence"/>
</dbReference>
<dbReference type="AlphaFoldDB" id="A0A9P5DSR4"/>
<dbReference type="InterPro" id="IPR036188">
    <property type="entry name" value="FAD/NAD-bd_sf"/>
</dbReference>
<dbReference type="PANTHER" id="PTHR42877:SF7">
    <property type="entry name" value="FLAVIN-BINDING MONOOXYGENASE-RELATED"/>
    <property type="match status" value="1"/>
</dbReference>
<dbReference type="GO" id="GO:0050661">
    <property type="term" value="F:NADP binding"/>
    <property type="evidence" value="ECO:0007669"/>
    <property type="project" value="InterPro"/>
</dbReference>
<reference evidence="6" key="1">
    <citation type="journal article" date="2017" name="Mycologia">
        <title>Fusarium algeriense, sp. nov., a novel toxigenic crown rot pathogen of durum wheat from Algeria is nested in the Fusarium burgessii species complex.</title>
        <authorList>
            <person name="Laraba I."/>
            <person name="Keddad A."/>
            <person name="Boureghda H."/>
            <person name="Abdallah N."/>
            <person name="Vaughan M.M."/>
            <person name="Proctor R.H."/>
            <person name="Busman M."/>
            <person name="O'Donnell K."/>
        </authorList>
    </citation>
    <scope>NUCLEOTIDE SEQUENCE</scope>
    <source>
        <strain evidence="6">NRRL 25174</strain>
    </source>
</reference>
<gene>
    <name evidence="6" type="ORF">FBEOM_12749</name>
</gene>
<keyword evidence="7" id="KW-1185">Reference proteome</keyword>
<keyword evidence="2" id="KW-0285">Flavoprotein</keyword>
<evidence type="ECO:0000256" key="4">
    <source>
        <dbReference type="ARBA" id="ARBA00023002"/>
    </source>
</evidence>
<dbReference type="GO" id="GO:0004499">
    <property type="term" value="F:N,N-dimethylaniline monooxygenase activity"/>
    <property type="evidence" value="ECO:0007669"/>
    <property type="project" value="InterPro"/>
</dbReference>
<evidence type="ECO:0000256" key="1">
    <source>
        <dbReference type="ARBA" id="ARBA00010139"/>
    </source>
</evidence>
<keyword evidence="4" id="KW-0560">Oxidoreductase</keyword>
<evidence type="ECO:0000313" key="7">
    <source>
        <dbReference type="Proteomes" id="UP000730481"/>
    </source>
</evidence>
<dbReference type="GO" id="GO:0050660">
    <property type="term" value="F:flavin adenine dinucleotide binding"/>
    <property type="evidence" value="ECO:0007669"/>
    <property type="project" value="InterPro"/>
</dbReference>
<evidence type="ECO:0000313" key="6">
    <source>
        <dbReference type="EMBL" id="KAF4333434.1"/>
    </source>
</evidence>